<evidence type="ECO:0000313" key="11">
    <source>
        <dbReference type="Proteomes" id="UP000001554"/>
    </source>
</evidence>
<name>A0A9J7LY66_BRAFL</name>
<reference evidence="12" key="2">
    <citation type="submission" date="2025-08" db="UniProtKB">
        <authorList>
            <consortium name="RefSeq"/>
        </authorList>
    </citation>
    <scope>IDENTIFICATION</scope>
    <source>
        <strain evidence="12">S238N-H82</strain>
        <tissue evidence="12">Testes</tissue>
    </source>
</reference>
<keyword evidence="5 10" id="KW-0735">Signal-anchor</keyword>
<feature type="transmembrane region" description="Helical" evidence="10">
    <location>
        <begin position="74"/>
        <end position="97"/>
    </location>
</feature>
<evidence type="ECO:0000313" key="12">
    <source>
        <dbReference type="RefSeq" id="XP_035690615.1"/>
    </source>
</evidence>
<dbReference type="GO" id="GO:0032580">
    <property type="term" value="C:Golgi cisterna membrane"/>
    <property type="evidence" value="ECO:0007669"/>
    <property type="project" value="UniProtKB-SubCell"/>
</dbReference>
<comment type="subcellular location">
    <subcellularLocation>
        <location evidence="1 10">Golgi apparatus</location>
        <location evidence="1 10">Golgi stack membrane</location>
        <topology evidence="1 10">Single-pass type II membrane protein</topology>
    </subcellularLocation>
</comment>
<dbReference type="RefSeq" id="XP_035690615.1">
    <property type="nucleotide sequence ID" value="XM_035834722.1"/>
</dbReference>
<evidence type="ECO:0000256" key="8">
    <source>
        <dbReference type="ARBA" id="ARBA00023136"/>
    </source>
</evidence>
<dbReference type="Gene3D" id="3.90.550.10">
    <property type="entry name" value="Spore Coat Polysaccharide Biosynthesis Protein SpsA, Chain A"/>
    <property type="match status" value="1"/>
</dbReference>
<accession>A0A9J7LY66</accession>
<evidence type="ECO:0000256" key="2">
    <source>
        <dbReference type="ARBA" id="ARBA00009239"/>
    </source>
</evidence>
<dbReference type="OMA" id="PAKNFLF"/>
<comment type="similarity">
    <text evidence="2 10">Belongs to the chondroitin N-acetylgalactosaminyltransferase family.</text>
</comment>
<gene>
    <name evidence="12" type="primary">LOC118425688</name>
</gene>
<evidence type="ECO:0000256" key="5">
    <source>
        <dbReference type="ARBA" id="ARBA00022968"/>
    </source>
</evidence>
<keyword evidence="11" id="KW-1185">Reference proteome</keyword>
<proteinExistence type="inferred from homology"/>
<evidence type="ECO:0000256" key="9">
    <source>
        <dbReference type="ARBA" id="ARBA00023180"/>
    </source>
</evidence>
<keyword evidence="4 10" id="KW-0812">Transmembrane</keyword>
<evidence type="ECO:0000256" key="10">
    <source>
        <dbReference type="RuleBase" id="RU364016"/>
    </source>
</evidence>
<dbReference type="InterPro" id="IPR029044">
    <property type="entry name" value="Nucleotide-diphossugar_trans"/>
</dbReference>
<dbReference type="InterPro" id="IPR051227">
    <property type="entry name" value="CS_glycosyltransferase"/>
</dbReference>
<evidence type="ECO:0000256" key="7">
    <source>
        <dbReference type="ARBA" id="ARBA00023034"/>
    </source>
</evidence>
<keyword evidence="6 10" id="KW-1133">Transmembrane helix</keyword>
<dbReference type="Proteomes" id="UP000001554">
    <property type="component" value="Chromosome 11"/>
</dbReference>
<dbReference type="GO" id="GO:0050510">
    <property type="term" value="F:N-acetylgalactosaminyl-proteoglycan 3-beta-glucuronosyltransferase activity"/>
    <property type="evidence" value="ECO:0007669"/>
    <property type="project" value="UniProtKB-ARBA"/>
</dbReference>
<dbReference type="GeneID" id="118425688"/>
<dbReference type="PANTHER" id="PTHR12369">
    <property type="entry name" value="CHONDROITIN SYNTHASE"/>
    <property type="match status" value="1"/>
</dbReference>
<dbReference type="EC" id="2.4.1.-" evidence="10"/>
<dbReference type="Pfam" id="PF05679">
    <property type="entry name" value="CHGN"/>
    <property type="match status" value="1"/>
</dbReference>
<dbReference type="AlphaFoldDB" id="A0A9J7LY66"/>
<dbReference type="Gene3D" id="3.90.550.50">
    <property type="match status" value="1"/>
</dbReference>
<evidence type="ECO:0000256" key="1">
    <source>
        <dbReference type="ARBA" id="ARBA00004447"/>
    </source>
</evidence>
<evidence type="ECO:0000256" key="3">
    <source>
        <dbReference type="ARBA" id="ARBA00022679"/>
    </source>
</evidence>
<sequence length="826" mass="94234">MYLSWTKVSQLASTFHASGTGDSKCIAVLCSFGGLPGNLAATPRHSDAQPRLNKRKPKEMGNARLGFSGGLPGMLMNFSAGVILGFSMTVWLTVLMVPDRHLGQQHVSGHMAGQAKGKVVQSYSTYPMKYKGHIYVGIMTAKKYLNSRALATYETWGKQISGKVEFFSATDSKASLGNKIPIVSIPGVTDVYPPQKKAFLMLKYMHDHYLDDYEWFVRADDDVYIRGDRLENFLRKVDSSQPLYIGQAGVGKEDELGRLGLRPDENYCMGGPGMIMSRETLRRVVPNIPWCLKNLYSSHEDVEIGRCITKFAGITCTSAFDTRDIFFNDYKNYNKGNIGELHKAVIDIAITLHPNKRPEYQYKLHTYFLTQRIHDLKRRALDLNQRVEQMTELLEPKLPARAYSRWEKHLQSNFRPRAARDVLPWDAVVGKMLYQHATTRSGGPSKKTPAVLKTAMHMNIIQAMHMVNRDYQRRYRTVCDYSSIHHGYQRVDPIRGPDYQLDLLVVCRRKFKRKARMMLGRKLLYLHQPYTGTELLEKDSEENVFDNVIWDRARSRRKETVHIIVPLQGRLSIFERFMKNYESVCLETESNVDLLIVLFKNTEAETSRVLDALDEYQEKYPTSTIKIILMTGPFSRGIGLNAGAAHFRNGSLLFFCDVDLIFTKGFLDRCRSNTVLGHQVYFPVMFSQYDSKFADLGDPASENQSNRRGGPTAKGYHLLSKDTGYWRFSSYGMACLYREDFVNVGQFDINIRGWGMEDLSLFDKFVKSKMETFRAVDPGLVHVYHPIHCDPNLPTIQYNMCIGSKANTYGSAAKLAGFWQDRADVM</sequence>
<dbReference type="GO" id="GO:0050650">
    <property type="term" value="P:chondroitin sulfate proteoglycan biosynthetic process"/>
    <property type="evidence" value="ECO:0000318"/>
    <property type="project" value="GO_Central"/>
</dbReference>
<keyword evidence="9" id="KW-0325">Glycoprotein</keyword>
<dbReference type="FunFam" id="3.90.550.50:FF:000004">
    <property type="entry name" value="Hexosyltransferase"/>
    <property type="match status" value="1"/>
</dbReference>
<keyword evidence="8 10" id="KW-0472">Membrane</keyword>
<protein>
    <recommendedName>
        <fullName evidence="10">Hexosyltransferase</fullName>
        <ecNumber evidence="10">2.4.1.-</ecNumber>
    </recommendedName>
</protein>
<dbReference type="InterPro" id="IPR008428">
    <property type="entry name" value="Chond_GalNAc"/>
</dbReference>
<dbReference type="SUPFAM" id="SSF53448">
    <property type="entry name" value="Nucleotide-diphospho-sugar transferases"/>
    <property type="match status" value="1"/>
</dbReference>
<organism evidence="11 12">
    <name type="scientific">Branchiostoma floridae</name>
    <name type="common">Florida lancelet</name>
    <name type="synonym">Amphioxus</name>
    <dbReference type="NCBI Taxonomy" id="7739"/>
    <lineage>
        <taxon>Eukaryota</taxon>
        <taxon>Metazoa</taxon>
        <taxon>Chordata</taxon>
        <taxon>Cephalochordata</taxon>
        <taxon>Leptocardii</taxon>
        <taxon>Amphioxiformes</taxon>
        <taxon>Branchiostomatidae</taxon>
        <taxon>Branchiostoma</taxon>
    </lineage>
</organism>
<keyword evidence="7 10" id="KW-0333">Golgi apparatus</keyword>
<dbReference type="GO" id="GO:0047238">
    <property type="term" value="F:glucuronosyl-N-acetylgalactosaminyl-proteoglycan 4-beta-N-acetylgalactosaminyltransferase activity"/>
    <property type="evidence" value="ECO:0000318"/>
    <property type="project" value="GO_Central"/>
</dbReference>
<dbReference type="PANTHER" id="PTHR12369:SF11">
    <property type="entry name" value="HEXOSYLTRANSFERASE"/>
    <property type="match status" value="1"/>
</dbReference>
<dbReference type="OrthoDB" id="431432at2759"/>
<evidence type="ECO:0000256" key="4">
    <source>
        <dbReference type="ARBA" id="ARBA00022692"/>
    </source>
</evidence>
<keyword evidence="3 10" id="KW-0808">Transferase</keyword>
<dbReference type="KEGG" id="bfo:118425688"/>
<reference evidence="11" key="1">
    <citation type="journal article" date="2020" name="Nat. Ecol. Evol.">
        <title>Deeply conserved synteny resolves early events in vertebrate evolution.</title>
        <authorList>
            <person name="Simakov O."/>
            <person name="Marletaz F."/>
            <person name="Yue J.X."/>
            <person name="O'Connell B."/>
            <person name="Jenkins J."/>
            <person name="Brandt A."/>
            <person name="Calef R."/>
            <person name="Tung C.H."/>
            <person name="Huang T.K."/>
            <person name="Schmutz J."/>
            <person name="Satoh N."/>
            <person name="Yu J.K."/>
            <person name="Putnam N.H."/>
            <person name="Green R.E."/>
            <person name="Rokhsar D.S."/>
        </authorList>
    </citation>
    <scope>NUCLEOTIDE SEQUENCE [LARGE SCALE GENOMIC DNA]</scope>
    <source>
        <strain evidence="11">S238N-H82</strain>
    </source>
</reference>
<evidence type="ECO:0000256" key="6">
    <source>
        <dbReference type="ARBA" id="ARBA00022989"/>
    </source>
</evidence>